<protein>
    <submittedName>
        <fullName evidence="2">Uncharacterized protein</fullName>
    </submittedName>
</protein>
<evidence type="ECO:0000313" key="3">
    <source>
        <dbReference type="Proteomes" id="UP000518266"/>
    </source>
</evidence>
<gene>
    <name evidence="2" type="ORF">F7725_027896</name>
</gene>
<proteinExistence type="predicted"/>
<comment type="caution">
    <text evidence="2">The sequence shown here is derived from an EMBL/GenBank/DDBJ whole genome shotgun (WGS) entry which is preliminary data.</text>
</comment>
<name>A0A7J5XGK3_DISMA</name>
<reference evidence="2 3" key="1">
    <citation type="submission" date="2020-03" db="EMBL/GenBank/DDBJ databases">
        <title>Dissostichus mawsoni Genome sequencing and assembly.</title>
        <authorList>
            <person name="Park H."/>
        </authorList>
    </citation>
    <scope>NUCLEOTIDE SEQUENCE [LARGE SCALE GENOMIC DNA]</scope>
    <source>
        <strain evidence="2">DM0001</strain>
        <tissue evidence="2">Muscle</tissue>
    </source>
</reference>
<accession>A0A7J5XGK3</accession>
<evidence type="ECO:0000256" key="1">
    <source>
        <dbReference type="SAM" id="Coils"/>
    </source>
</evidence>
<organism evidence="2 3">
    <name type="scientific">Dissostichus mawsoni</name>
    <name type="common">Antarctic cod</name>
    <dbReference type="NCBI Taxonomy" id="36200"/>
    <lineage>
        <taxon>Eukaryota</taxon>
        <taxon>Metazoa</taxon>
        <taxon>Chordata</taxon>
        <taxon>Craniata</taxon>
        <taxon>Vertebrata</taxon>
        <taxon>Euteleostomi</taxon>
        <taxon>Actinopterygii</taxon>
        <taxon>Neopterygii</taxon>
        <taxon>Teleostei</taxon>
        <taxon>Neoteleostei</taxon>
        <taxon>Acanthomorphata</taxon>
        <taxon>Eupercaria</taxon>
        <taxon>Perciformes</taxon>
        <taxon>Notothenioidei</taxon>
        <taxon>Nototheniidae</taxon>
        <taxon>Dissostichus</taxon>
    </lineage>
</organism>
<evidence type="ECO:0000313" key="2">
    <source>
        <dbReference type="EMBL" id="KAF3835338.1"/>
    </source>
</evidence>
<dbReference type="AlphaFoldDB" id="A0A7J5XGK3"/>
<keyword evidence="1" id="KW-0175">Coiled coil</keyword>
<dbReference type="Proteomes" id="UP000518266">
    <property type="component" value="Unassembled WGS sequence"/>
</dbReference>
<dbReference type="OrthoDB" id="343070at2759"/>
<keyword evidence="3" id="KW-1185">Reference proteome</keyword>
<dbReference type="EMBL" id="JAAKFY010000025">
    <property type="protein sequence ID" value="KAF3835338.1"/>
    <property type="molecule type" value="Genomic_DNA"/>
</dbReference>
<feature type="coiled-coil region" evidence="1">
    <location>
        <begin position="60"/>
        <end position="115"/>
    </location>
</feature>
<sequence length="123" mass="14353">MAALLLQELEPSEISKLPKTVQNKLEKRNKNSFELTAVRVCLVLASEQHFFEKVKQLAQCQEKLEDVKSLREKNREYESSQERLSSEQTLLSKAKEELEAEKRELLRTLEKRSLQVEHLNGMV</sequence>